<accession>A0A0A2WL23</accession>
<dbReference type="Proteomes" id="UP000030518">
    <property type="component" value="Unassembled WGS sequence"/>
</dbReference>
<protein>
    <submittedName>
        <fullName evidence="3">Esterase</fullName>
    </submittedName>
</protein>
<reference evidence="3 4" key="1">
    <citation type="submission" date="2014-09" db="EMBL/GenBank/DDBJ databases">
        <title>Genome sequences of Lysobacter dokdonensis DS-58.</title>
        <authorList>
            <person name="Kim J.F."/>
            <person name="Kwak M.-J."/>
        </authorList>
    </citation>
    <scope>NUCLEOTIDE SEQUENCE [LARGE SCALE GENOMIC DNA]</scope>
    <source>
        <strain evidence="3 4">DS-58</strain>
    </source>
</reference>
<comment type="caution">
    <text evidence="3">The sequence shown here is derived from an EMBL/GenBank/DDBJ whole genome shotgun (WGS) entry which is preliminary data.</text>
</comment>
<dbReference type="InterPro" id="IPR013094">
    <property type="entry name" value="AB_hydrolase_3"/>
</dbReference>
<gene>
    <name evidence="3" type="ORF">LF41_1040</name>
</gene>
<dbReference type="OrthoDB" id="9771666at2"/>
<feature type="domain" description="Alpha/beta hydrolase fold-3" evidence="2">
    <location>
        <begin position="95"/>
        <end position="302"/>
    </location>
</feature>
<dbReference type="eggNOG" id="COG0657">
    <property type="taxonomic scope" value="Bacteria"/>
</dbReference>
<dbReference type="InterPro" id="IPR050300">
    <property type="entry name" value="GDXG_lipolytic_enzyme"/>
</dbReference>
<proteinExistence type="predicted"/>
<dbReference type="GO" id="GO:0016787">
    <property type="term" value="F:hydrolase activity"/>
    <property type="evidence" value="ECO:0007669"/>
    <property type="project" value="UniProtKB-KW"/>
</dbReference>
<dbReference type="PATRIC" id="fig|1300345.3.peg.361"/>
<dbReference type="Gene3D" id="3.40.50.1820">
    <property type="entry name" value="alpha/beta hydrolase"/>
    <property type="match status" value="1"/>
</dbReference>
<evidence type="ECO:0000259" key="2">
    <source>
        <dbReference type="Pfam" id="PF07859"/>
    </source>
</evidence>
<keyword evidence="1" id="KW-0378">Hydrolase</keyword>
<name>A0A0A2WL23_9GAMM</name>
<organism evidence="3 4">
    <name type="scientific">Lysobacter dokdonensis DS-58</name>
    <dbReference type="NCBI Taxonomy" id="1300345"/>
    <lineage>
        <taxon>Bacteria</taxon>
        <taxon>Pseudomonadati</taxon>
        <taxon>Pseudomonadota</taxon>
        <taxon>Gammaproteobacteria</taxon>
        <taxon>Lysobacterales</taxon>
        <taxon>Lysobacteraceae</taxon>
        <taxon>Noviluteimonas</taxon>
    </lineage>
</organism>
<dbReference type="AlphaFoldDB" id="A0A0A2WL23"/>
<evidence type="ECO:0000256" key="1">
    <source>
        <dbReference type="ARBA" id="ARBA00022801"/>
    </source>
</evidence>
<dbReference type="SUPFAM" id="SSF53474">
    <property type="entry name" value="alpha/beta-Hydrolases"/>
    <property type="match status" value="1"/>
</dbReference>
<dbReference type="STRING" id="1300345.LF41_1040"/>
<dbReference type="PANTHER" id="PTHR48081">
    <property type="entry name" value="AB HYDROLASE SUPERFAMILY PROTEIN C4A8.06C"/>
    <property type="match status" value="1"/>
</dbReference>
<dbReference type="InterPro" id="IPR029058">
    <property type="entry name" value="AB_hydrolase_fold"/>
</dbReference>
<sequence length="336" mass="36693">MAREAPKRRVWKRTLFAILLAAGALFAWSLLSPVPAAWAIRTVFDIGGGTVARKLAKHVPPAGRNELLDVQYDANDPDAKLDLFVPAGKPARTTIVWIHGGGFVGGRKSDVANYARILASRGYSVASIEYTRAPQAHYPVPLEQANRALQWLSVNGPRHGVARDRFVLAGDSAGAQIAAQLANVATSPEYARALTIQPAVEARRIVGVLLFCGPYDAALTRTTDDGKPSWFMRTVMWAYFGRKDFWKDPRVASFSVARYVTPAFPPAFVSVGNGDPLQSHSFLLADALRAQGVHVDALFWPEDHAPALPHEYQFDLDTIEGREALNRAAQFLAALP</sequence>
<dbReference type="RefSeq" id="WP_052116032.1">
    <property type="nucleotide sequence ID" value="NZ_JRKJ01000002.1"/>
</dbReference>
<evidence type="ECO:0000313" key="4">
    <source>
        <dbReference type="Proteomes" id="UP000030518"/>
    </source>
</evidence>
<dbReference type="EMBL" id="JRKJ01000002">
    <property type="protein sequence ID" value="KGQ20503.1"/>
    <property type="molecule type" value="Genomic_DNA"/>
</dbReference>
<keyword evidence="4" id="KW-1185">Reference proteome</keyword>
<dbReference type="Pfam" id="PF07859">
    <property type="entry name" value="Abhydrolase_3"/>
    <property type="match status" value="1"/>
</dbReference>
<evidence type="ECO:0000313" key="3">
    <source>
        <dbReference type="EMBL" id="KGQ20503.1"/>
    </source>
</evidence>